<dbReference type="PANTHER" id="PTHR31636">
    <property type="entry name" value="OSJNBA0084A10.13 PROTEIN-RELATED"/>
    <property type="match status" value="1"/>
</dbReference>
<gene>
    <name evidence="4" type="ORF">RJ640_009853</name>
</gene>
<keyword evidence="5" id="KW-1185">Reference proteome</keyword>
<dbReference type="Pfam" id="PF03514">
    <property type="entry name" value="GRAS"/>
    <property type="match status" value="1"/>
</dbReference>
<organism evidence="4 5">
    <name type="scientific">Escallonia rubra</name>
    <dbReference type="NCBI Taxonomy" id="112253"/>
    <lineage>
        <taxon>Eukaryota</taxon>
        <taxon>Viridiplantae</taxon>
        <taxon>Streptophyta</taxon>
        <taxon>Embryophyta</taxon>
        <taxon>Tracheophyta</taxon>
        <taxon>Spermatophyta</taxon>
        <taxon>Magnoliopsida</taxon>
        <taxon>eudicotyledons</taxon>
        <taxon>Gunneridae</taxon>
        <taxon>Pentapetalae</taxon>
        <taxon>asterids</taxon>
        <taxon>campanulids</taxon>
        <taxon>Escalloniales</taxon>
        <taxon>Escalloniaceae</taxon>
        <taxon>Escallonia</taxon>
    </lineage>
</organism>
<dbReference type="InterPro" id="IPR005202">
    <property type="entry name" value="TF_GRAS"/>
</dbReference>
<name>A0AA88QI98_9ASTE</name>
<evidence type="ECO:0000256" key="3">
    <source>
        <dbReference type="PROSITE-ProRule" id="PRU01191"/>
    </source>
</evidence>
<dbReference type="PROSITE" id="PS50985">
    <property type="entry name" value="GRAS"/>
    <property type="match status" value="1"/>
</dbReference>
<evidence type="ECO:0000313" key="4">
    <source>
        <dbReference type="EMBL" id="KAK2969907.1"/>
    </source>
</evidence>
<evidence type="ECO:0000256" key="1">
    <source>
        <dbReference type="ARBA" id="ARBA00023015"/>
    </source>
</evidence>
<keyword evidence="2" id="KW-0804">Transcription</keyword>
<dbReference type="Proteomes" id="UP001187471">
    <property type="component" value="Unassembled WGS sequence"/>
</dbReference>
<proteinExistence type="inferred from homology"/>
<reference evidence="4" key="1">
    <citation type="submission" date="2022-12" db="EMBL/GenBank/DDBJ databases">
        <title>Draft genome assemblies for two species of Escallonia (Escalloniales).</title>
        <authorList>
            <person name="Chanderbali A."/>
            <person name="Dervinis C."/>
            <person name="Anghel I."/>
            <person name="Soltis D."/>
            <person name="Soltis P."/>
            <person name="Zapata F."/>
        </authorList>
    </citation>
    <scope>NUCLEOTIDE SEQUENCE</scope>
    <source>
        <strain evidence="4">UCBG92.1500</strain>
        <tissue evidence="4">Leaf</tissue>
    </source>
</reference>
<comment type="caution">
    <text evidence="3">Lacks conserved residue(s) required for the propagation of feature annotation.</text>
</comment>
<evidence type="ECO:0000256" key="2">
    <source>
        <dbReference type="ARBA" id="ARBA00023163"/>
    </source>
</evidence>
<dbReference type="EMBL" id="JAVXUO010002767">
    <property type="protein sequence ID" value="KAK2969907.1"/>
    <property type="molecule type" value="Genomic_DNA"/>
</dbReference>
<protein>
    <submittedName>
        <fullName evidence="4">Uncharacterized protein</fullName>
    </submittedName>
</protein>
<comment type="caution">
    <text evidence="4">The sequence shown here is derived from an EMBL/GenBank/DDBJ whole genome shotgun (WGS) entry which is preliminary data.</text>
</comment>
<evidence type="ECO:0000313" key="5">
    <source>
        <dbReference type="Proteomes" id="UP001187471"/>
    </source>
</evidence>
<feature type="region of interest" description="SAW" evidence="3">
    <location>
        <begin position="303"/>
        <end position="375"/>
    </location>
</feature>
<comment type="similarity">
    <text evidence="3">Belongs to the GRAS family.</text>
</comment>
<dbReference type="AlphaFoldDB" id="A0AA88QI98"/>
<accession>A0AA88QI98</accession>
<keyword evidence="1" id="KW-0805">Transcription regulation</keyword>
<sequence length="375" mass="42969">MQSELLQPSWQLFNINNSTLDQYGLYCLNADSHVDYDHGFSSSIPSPEDSSEISSVAYCPAMFLDDFPDFPILGNAMQVTSQFENIVQNMEGLEAISGTTIDDMCRWLDERDDMETDSQLSLSHRLEGYAEAIEMEQGELAEVIVNCICEKVNPVGETLERIAFNLFQSNGNQGDYLRQESSKNYESALQVFYQSFPYGRFAHFAANSAIFEAMPDNLDTLCIVDFDMGEGVQWPPIMEAIGPKKNALRLTSIRSEEHHCDFAPPQWRFEETRRRLYHHAKSVGLKLKVEEMRLGDLVRENEETKKKWEDIRESSSFQAVDGMEGWRLSKESLKEVKEMVKEGETSYMVKMEGQNENEMVLEWRGTSLVRVSTWA</sequence>